<dbReference type="OrthoDB" id="2157530at2759"/>
<gene>
    <name evidence="2" type="ORF">NA56DRAFT_655091</name>
</gene>
<dbReference type="Proteomes" id="UP000235672">
    <property type="component" value="Unassembled WGS sequence"/>
</dbReference>
<dbReference type="STRING" id="1745343.A0A2J6QH96"/>
<dbReference type="PANTHER" id="PTHR24148:SF73">
    <property type="entry name" value="HET DOMAIN PROTEIN (AFU_ORTHOLOGUE AFUA_8G01020)"/>
    <property type="match status" value="1"/>
</dbReference>
<dbReference type="InterPro" id="IPR010730">
    <property type="entry name" value="HET"/>
</dbReference>
<dbReference type="AlphaFoldDB" id="A0A2J6QH96"/>
<organism evidence="2 3">
    <name type="scientific">Hyaloscypha hepaticicola</name>
    <dbReference type="NCBI Taxonomy" id="2082293"/>
    <lineage>
        <taxon>Eukaryota</taxon>
        <taxon>Fungi</taxon>
        <taxon>Dikarya</taxon>
        <taxon>Ascomycota</taxon>
        <taxon>Pezizomycotina</taxon>
        <taxon>Leotiomycetes</taxon>
        <taxon>Helotiales</taxon>
        <taxon>Hyaloscyphaceae</taxon>
        <taxon>Hyaloscypha</taxon>
    </lineage>
</organism>
<evidence type="ECO:0000313" key="3">
    <source>
        <dbReference type="Proteomes" id="UP000235672"/>
    </source>
</evidence>
<proteinExistence type="predicted"/>
<dbReference type="PANTHER" id="PTHR24148">
    <property type="entry name" value="ANKYRIN REPEAT DOMAIN-CONTAINING PROTEIN 39 HOMOLOG-RELATED"/>
    <property type="match status" value="1"/>
</dbReference>
<accession>A0A2J6QH96</accession>
<evidence type="ECO:0000259" key="1">
    <source>
        <dbReference type="Pfam" id="PF06985"/>
    </source>
</evidence>
<dbReference type="EMBL" id="KZ613469">
    <property type="protein sequence ID" value="PMD25641.1"/>
    <property type="molecule type" value="Genomic_DNA"/>
</dbReference>
<keyword evidence="3" id="KW-1185">Reference proteome</keyword>
<reference evidence="2 3" key="1">
    <citation type="submission" date="2016-05" db="EMBL/GenBank/DDBJ databases">
        <title>A degradative enzymes factory behind the ericoid mycorrhizal symbiosis.</title>
        <authorList>
            <consortium name="DOE Joint Genome Institute"/>
            <person name="Martino E."/>
            <person name="Morin E."/>
            <person name="Grelet G."/>
            <person name="Kuo A."/>
            <person name="Kohler A."/>
            <person name="Daghino S."/>
            <person name="Barry K."/>
            <person name="Choi C."/>
            <person name="Cichocki N."/>
            <person name="Clum A."/>
            <person name="Copeland A."/>
            <person name="Hainaut M."/>
            <person name="Haridas S."/>
            <person name="Labutti K."/>
            <person name="Lindquist E."/>
            <person name="Lipzen A."/>
            <person name="Khouja H.-R."/>
            <person name="Murat C."/>
            <person name="Ohm R."/>
            <person name="Olson A."/>
            <person name="Spatafora J."/>
            <person name="Veneault-Fourrey C."/>
            <person name="Henrissat B."/>
            <person name="Grigoriev I."/>
            <person name="Martin F."/>
            <person name="Perotto S."/>
        </authorList>
    </citation>
    <scope>NUCLEOTIDE SEQUENCE [LARGE SCALE GENOMIC DNA]</scope>
    <source>
        <strain evidence="2 3">UAMH 7357</strain>
    </source>
</reference>
<name>A0A2J6QH96_9HELO</name>
<dbReference type="InterPro" id="IPR052895">
    <property type="entry name" value="HetReg/Transcr_Mod"/>
</dbReference>
<dbReference type="Pfam" id="PF06985">
    <property type="entry name" value="HET"/>
    <property type="match status" value="1"/>
</dbReference>
<protein>
    <submittedName>
        <fullName evidence="2">HET-domain-containing protein</fullName>
    </submittedName>
</protein>
<sequence>MTSEAVPSFAEASYQYQKLTEPDALRLVLLLPSPDLQSPLNCELLSTTLSNCENDLLDHYTALSYVWGDASCRVVIKVGGQTLSITESLDTALRNLRDASRTRRVWADAICINQEDFEERNQQVRQMASVYAVAQHTIIWVGEGTAETDELFKTLKHFGSQRLLGKSVRTSIDAEINREVLLSASQTILARQWFRRVWVLQELVRSRDPWVQCGTCLVKWEDLKNAITKTVQAIGEERVQALDDMARVQVLDDMARLHSEYHLSTLRNLSDYDSEIPRLVAGKLLRLLISRRALGVQDPRDRLFAHLGLLGSVNLDESLLRLIKVDYSKDEGLVFFEIAHFLTEAFQDYRVLSLIEYGHASKSKHLSSWVPDWSVTNPPGFETIYSALDLEDSISATYFPPNPRCLNFWIPESRVLASAGWNLARIQASSTEIYQVDHPNSKTSFESLKKKALDNPKYHTKVKDLLSLLATGFGESYEKWSKNLEGSDTPDPSKVLAAIESQLGSFEEPYDPQSFLKTSRLFESRAAISQAEETLRDGMQTTCDYLTDKLLPQKQVPLFGGLESASKSATFRFESQSLLAHLTIQGFGDEGTSMFRYRKLALLEDGTPALVPESTEPGDIVAILMRHAIPLILRPIEVEDSSVDVEIRSQMGKKGYNYLNRKKIEHFTVIGESFVEGLMYGDAYKRYKADLSRPPRVLALH</sequence>
<feature type="domain" description="Heterokaryon incompatibility" evidence="1">
    <location>
        <begin position="60"/>
        <end position="202"/>
    </location>
</feature>
<evidence type="ECO:0000313" key="2">
    <source>
        <dbReference type="EMBL" id="PMD25641.1"/>
    </source>
</evidence>